<dbReference type="PANTHER" id="PTHR11959:SF10">
    <property type="entry name" value="4-HYDROXYPHENYLPYRUVATE DIOXYGENASE-LIKE PROTEIN"/>
    <property type="match status" value="1"/>
</dbReference>
<comment type="similarity">
    <text evidence="2">Belongs to the 4HPPD family.</text>
</comment>
<dbReference type="GO" id="GO:0009072">
    <property type="term" value="P:aromatic amino acid metabolic process"/>
    <property type="evidence" value="ECO:0007669"/>
    <property type="project" value="InterPro"/>
</dbReference>
<evidence type="ECO:0000256" key="5">
    <source>
        <dbReference type="ARBA" id="ARBA00023004"/>
    </source>
</evidence>
<dbReference type="CDD" id="cd08342">
    <property type="entry name" value="HPPD_N_like"/>
    <property type="match status" value="1"/>
</dbReference>
<dbReference type="InterPro" id="IPR029068">
    <property type="entry name" value="Glyas_Bleomycin-R_OHBP_Dase"/>
</dbReference>
<dbReference type="InterPro" id="IPR005956">
    <property type="entry name" value="4OHPhenylPyrv_dOase"/>
</dbReference>
<dbReference type="CDD" id="cd07250">
    <property type="entry name" value="HPPD_C_like"/>
    <property type="match status" value="1"/>
</dbReference>
<evidence type="ECO:0000256" key="1">
    <source>
        <dbReference type="ARBA" id="ARBA00001962"/>
    </source>
</evidence>
<dbReference type="Pfam" id="PF00903">
    <property type="entry name" value="Glyoxalase"/>
    <property type="match status" value="1"/>
</dbReference>
<reference evidence="7" key="1">
    <citation type="submission" date="2022-03" db="EMBL/GenBank/DDBJ databases">
        <authorList>
            <person name="Martin C."/>
        </authorList>
    </citation>
    <scope>NUCLEOTIDE SEQUENCE</scope>
</reference>
<evidence type="ECO:0000313" key="7">
    <source>
        <dbReference type="EMBL" id="CAH1783246.1"/>
    </source>
</evidence>
<sequence length="417" mass="46381">MAAQHLHHVEIGVKNLDLSLKAFTEQFQFELIATRETKASKQCVLKAGSSIVVLTDLMKNHKINFTKNADDASGVIIDDFIYDWSSHFHQVTSDNNRVAIDSVFNVALEVKNIDKCIANVTQNGGVVLQPNKSISDSNGRIKYAIIKSCIGNVTHTLLETKDYSGVFLPGFDIEHPFDNSERKSNLITHVDHVACVVPIGCSNAVQDWYERCFKMKRFVVNSEEDILDGYVIKDMGVGMKLMALEYWKCSEVGLQSQHEDGLKLVLAEPLPGEGTNQLTTFLEEHGGPGVQHIGFLTNDITGTVSVLQKRGVDFLHPPHTYYSEIGKLDEMLSVGADVKALEELGILLDSEADAENDKQKARYLLQKFTKPIFDRNTFFLEILQRCGATGFGAGNISALWRAVQAFLSENKLAENKQ</sequence>
<comment type="cofactor">
    <cofactor evidence="1">
        <name>Fe cation</name>
        <dbReference type="ChEBI" id="CHEBI:24875"/>
    </cofactor>
</comment>
<evidence type="ECO:0000256" key="4">
    <source>
        <dbReference type="ARBA" id="ARBA00022737"/>
    </source>
</evidence>
<gene>
    <name evidence="7" type="ORF">OFUS_LOCUS9604</name>
</gene>
<dbReference type="InterPro" id="IPR041736">
    <property type="entry name" value="4OHPhenylPyrv_dOase_N"/>
</dbReference>
<dbReference type="GO" id="GO:0003868">
    <property type="term" value="F:4-hydroxyphenylpyruvate dioxygenase activity"/>
    <property type="evidence" value="ECO:0007669"/>
    <property type="project" value="InterPro"/>
</dbReference>
<evidence type="ECO:0000313" key="8">
    <source>
        <dbReference type="Proteomes" id="UP000749559"/>
    </source>
</evidence>
<dbReference type="EMBL" id="CAIIXF020000005">
    <property type="protein sequence ID" value="CAH1783246.1"/>
    <property type="molecule type" value="Genomic_DNA"/>
</dbReference>
<name>A0A8S4NSH0_OWEFU</name>
<dbReference type="Gene3D" id="3.10.180.10">
    <property type="entry name" value="2,3-Dihydroxybiphenyl 1,2-Dioxygenase, domain 1"/>
    <property type="match status" value="2"/>
</dbReference>
<keyword evidence="5" id="KW-0408">Iron</keyword>
<dbReference type="InterPro" id="IPR037523">
    <property type="entry name" value="VOC_core"/>
</dbReference>
<dbReference type="AlphaFoldDB" id="A0A8S4NSH0"/>
<evidence type="ECO:0000256" key="2">
    <source>
        <dbReference type="ARBA" id="ARBA00005877"/>
    </source>
</evidence>
<keyword evidence="4" id="KW-0677">Repeat</keyword>
<proteinExistence type="inferred from homology"/>
<evidence type="ECO:0000256" key="3">
    <source>
        <dbReference type="ARBA" id="ARBA00022723"/>
    </source>
</evidence>
<keyword evidence="3" id="KW-0479">Metal-binding</keyword>
<dbReference type="PANTHER" id="PTHR11959">
    <property type="entry name" value="4-HYDROXYPHENYLPYRUVATE DIOXYGENASE"/>
    <property type="match status" value="1"/>
</dbReference>
<dbReference type="InterPro" id="IPR004360">
    <property type="entry name" value="Glyas_Fos-R_dOase_dom"/>
</dbReference>
<dbReference type="SUPFAM" id="SSF54593">
    <property type="entry name" value="Glyoxalase/Bleomycin resistance protein/Dihydroxybiphenyl dioxygenase"/>
    <property type="match status" value="1"/>
</dbReference>
<dbReference type="GO" id="GO:0046872">
    <property type="term" value="F:metal ion binding"/>
    <property type="evidence" value="ECO:0007669"/>
    <property type="project" value="UniProtKB-KW"/>
</dbReference>
<keyword evidence="8" id="KW-1185">Reference proteome</keyword>
<dbReference type="PROSITE" id="PS51819">
    <property type="entry name" value="VOC"/>
    <property type="match status" value="2"/>
</dbReference>
<organism evidence="7 8">
    <name type="scientific">Owenia fusiformis</name>
    <name type="common">Polychaete worm</name>
    <dbReference type="NCBI Taxonomy" id="6347"/>
    <lineage>
        <taxon>Eukaryota</taxon>
        <taxon>Metazoa</taxon>
        <taxon>Spiralia</taxon>
        <taxon>Lophotrochozoa</taxon>
        <taxon>Annelida</taxon>
        <taxon>Polychaeta</taxon>
        <taxon>Sedentaria</taxon>
        <taxon>Canalipalpata</taxon>
        <taxon>Sabellida</taxon>
        <taxon>Oweniida</taxon>
        <taxon>Oweniidae</taxon>
        <taxon>Owenia</taxon>
    </lineage>
</organism>
<feature type="domain" description="VOC" evidence="6">
    <location>
        <begin position="5"/>
        <end position="160"/>
    </location>
</feature>
<accession>A0A8S4NSH0</accession>
<evidence type="ECO:0000259" key="6">
    <source>
        <dbReference type="PROSITE" id="PS51819"/>
    </source>
</evidence>
<dbReference type="Proteomes" id="UP000749559">
    <property type="component" value="Unassembled WGS sequence"/>
</dbReference>
<comment type="caution">
    <text evidence="7">The sequence shown here is derived from an EMBL/GenBank/DDBJ whole genome shotgun (WGS) entry which is preliminary data.</text>
</comment>
<protein>
    <recommendedName>
        <fullName evidence="6">VOC domain-containing protein</fullName>
    </recommendedName>
</protein>
<dbReference type="InterPro" id="IPR041735">
    <property type="entry name" value="4OHPhenylPyrv_dOase_C"/>
</dbReference>
<dbReference type="OrthoDB" id="414569at2759"/>
<feature type="domain" description="VOC" evidence="6">
    <location>
        <begin position="189"/>
        <end position="351"/>
    </location>
</feature>